<proteinExistence type="predicted"/>
<sequence>MVRGVTSELSFHQRSFTAEDGKSLGPDMIDVVVEAAPLGLNTRQDPQRTLERLAIVHWLDARRSTLDALVE</sequence>
<gene>
    <name evidence="1" type="ORF">AA0114_g10895</name>
</gene>
<evidence type="ECO:0000313" key="2">
    <source>
        <dbReference type="Proteomes" id="UP000292402"/>
    </source>
</evidence>
<dbReference type="EMBL" id="PDXA01000052">
    <property type="protein sequence ID" value="RYN41020.1"/>
    <property type="molecule type" value="Genomic_DNA"/>
</dbReference>
<protein>
    <submittedName>
        <fullName evidence="1">Uncharacterized protein</fullName>
    </submittedName>
</protein>
<comment type="caution">
    <text evidence="1">The sequence shown here is derived from an EMBL/GenBank/DDBJ whole genome shotgun (WGS) entry which is preliminary data.</text>
</comment>
<accession>A0A4Q4M2S8</accession>
<organism evidence="1 2">
    <name type="scientific">Alternaria tenuissima</name>
    <dbReference type="NCBI Taxonomy" id="119927"/>
    <lineage>
        <taxon>Eukaryota</taxon>
        <taxon>Fungi</taxon>
        <taxon>Dikarya</taxon>
        <taxon>Ascomycota</taxon>
        <taxon>Pezizomycotina</taxon>
        <taxon>Dothideomycetes</taxon>
        <taxon>Pleosporomycetidae</taxon>
        <taxon>Pleosporales</taxon>
        <taxon>Pleosporineae</taxon>
        <taxon>Pleosporaceae</taxon>
        <taxon>Alternaria</taxon>
        <taxon>Alternaria sect. Alternaria</taxon>
        <taxon>Alternaria alternata complex</taxon>
    </lineage>
</organism>
<dbReference type="AlphaFoldDB" id="A0A4Q4M2S8"/>
<name>A0A4Q4M2S8_9PLEO</name>
<evidence type="ECO:0000313" key="1">
    <source>
        <dbReference type="EMBL" id="RYN41020.1"/>
    </source>
</evidence>
<reference evidence="2" key="1">
    <citation type="journal article" date="2019" name="bioRxiv">
        <title>Genomics, evolutionary history and diagnostics of the Alternaria alternata species group including apple and Asian pear pathotypes.</title>
        <authorList>
            <person name="Armitage A.D."/>
            <person name="Cockerton H.M."/>
            <person name="Sreenivasaprasad S."/>
            <person name="Woodhall J.W."/>
            <person name="Lane C.R."/>
            <person name="Harrison R.J."/>
            <person name="Clarkson J.P."/>
        </authorList>
    </citation>
    <scope>NUCLEOTIDE SEQUENCE [LARGE SCALE GENOMIC DNA]</scope>
    <source>
        <strain evidence="2">FERA 1082</strain>
    </source>
</reference>
<dbReference type="Proteomes" id="UP000292402">
    <property type="component" value="Unassembled WGS sequence"/>
</dbReference>